<dbReference type="InterPro" id="IPR018948">
    <property type="entry name" value="GTP-bd_TrmE_N"/>
</dbReference>
<dbReference type="EMBL" id="PZZZ01000003">
    <property type="protein sequence ID" value="PTM96055.1"/>
    <property type="molecule type" value="Genomic_DNA"/>
</dbReference>
<evidence type="ECO:0000256" key="1">
    <source>
        <dbReference type="ARBA" id="ARBA00011043"/>
    </source>
</evidence>
<dbReference type="Pfam" id="PF10396">
    <property type="entry name" value="TrmE_N"/>
    <property type="match status" value="1"/>
</dbReference>
<dbReference type="NCBIfam" id="TIGR00231">
    <property type="entry name" value="small_GTP"/>
    <property type="match status" value="1"/>
</dbReference>
<dbReference type="Pfam" id="PF01926">
    <property type="entry name" value="MMR_HSR1"/>
    <property type="match status" value="1"/>
</dbReference>
<dbReference type="SUPFAM" id="SSF116878">
    <property type="entry name" value="TrmE connector domain"/>
    <property type="match status" value="1"/>
</dbReference>
<dbReference type="HAMAP" id="MF_00379">
    <property type="entry name" value="GTPase_MnmE"/>
    <property type="match status" value="1"/>
</dbReference>
<dbReference type="InterPro" id="IPR027266">
    <property type="entry name" value="TrmE/GcvT-like"/>
</dbReference>
<comment type="similarity">
    <text evidence="1 8 9">Belongs to the TRAFAC class TrmE-Era-EngA-EngB-Septin-like GTPase superfamily. TrmE GTPase family.</text>
</comment>
<feature type="domain" description="TrmE-type G" evidence="10">
    <location>
        <begin position="217"/>
        <end position="365"/>
    </location>
</feature>
<evidence type="ECO:0000259" key="10">
    <source>
        <dbReference type="PROSITE" id="PS51709"/>
    </source>
</evidence>
<feature type="binding site" evidence="8">
    <location>
        <position position="231"/>
    </location>
    <ligand>
        <name>Mg(2+)</name>
        <dbReference type="ChEBI" id="CHEBI:18420"/>
    </ligand>
</feature>
<comment type="subunit">
    <text evidence="8">Homodimer. Heterotetramer of two MnmE and two MnmG subunits.</text>
</comment>
<keyword evidence="5 8" id="KW-0460">Magnesium</keyword>
<dbReference type="NCBIfam" id="TIGR00450">
    <property type="entry name" value="mnmE_trmE_thdF"/>
    <property type="match status" value="1"/>
</dbReference>
<feature type="binding site" evidence="8">
    <location>
        <begin position="271"/>
        <end position="274"/>
    </location>
    <ligand>
        <name>GTP</name>
        <dbReference type="ChEBI" id="CHEBI:37565"/>
    </ligand>
</feature>
<keyword evidence="8" id="KW-0479">Metal-binding</keyword>
<dbReference type="Gene3D" id="3.30.1360.120">
    <property type="entry name" value="Probable tRNA modification gtpase trme, domain 1"/>
    <property type="match status" value="1"/>
</dbReference>
<dbReference type="PANTHER" id="PTHR42714:SF2">
    <property type="entry name" value="TRNA MODIFICATION GTPASE GTPBP3, MITOCHONDRIAL"/>
    <property type="match status" value="1"/>
</dbReference>
<evidence type="ECO:0000256" key="7">
    <source>
        <dbReference type="ARBA" id="ARBA00023134"/>
    </source>
</evidence>
<dbReference type="GO" id="GO:0002098">
    <property type="term" value="P:tRNA wobble uridine modification"/>
    <property type="evidence" value="ECO:0007669"/>
    <property type="project" value="TreeGrafter"/>
</dbReference>
<name>A0A2T5BAQ2_MYCDI</name>
<feature type="binding site" evidence="8">
    <location>
        <position position="80"/>
    </location>
    <ligand>
        <name>(6S)-5-formyl-5,6,7,8-tetrahydrofolate</name>
        <dbReference type="ChEBI" id="CHEBI:57457"/>
    </ligand>
</feature>
<keyword evidence="2 8" id="KW-0819">tRNA processing</keyword>
<feature type="binding site" evidence="8">
    <location>
        <position position="227"/>
    </location>
    <ligand>
        <name>K(+)</name>
        <dbReference type="ChEBI" id="CHEBI:29103"/>
    </ligand>
</feature>
<evidence type="ECO:0000256" key="4">
    <source>
        <dbReference type="ARBA" id="ARBA00022801"/>
    </source>
</evidence>
<organism evidence="11 12">
    <name type="scientific">Mycoplana dimorpha</name>
    <dbReference type="NCBI Taxonomy" id="28320"/>
    <lineage>
        <taxon>Bacteria</taxon>
        <taxon>Pseudomonadati</taxon>
        <taxon>Pseudomonadota</taxon>
        <taxon>Alphaproteobacteria</taxon>
        <taxon>Hyphomicrobiales</taxon>
        <taxon>Rhizobiaceae</taxon>
        <taxon>Mycoplana</taxon>
    </lineage>
</organism>
<dbReference type="EC" id="3.6.-.-" evidence="8"/>
<evidence type="ECO:0000256" key="3">
    <source>
        <dbReference type="ARBA" id="ARBA00022741"/>
    </source>
</evidence>
<dbReference type="GO" id="GO:0030488">
    <property type="term" value="P:tRNA methylation"/>
    <property type="evidence" value="ECO:0007669"/>
    <property type="project" value="TreeGrafter"/>
</dbReference>
<dbReference type="InterPro" id="IPR006073">
    <property type="entry name" value="GTP-bd"/>
</dbReference>
<keyword evidence="8" id="KW-0963">Cytoplasm</keyword>
<dbReference type="NCBIfam" id="NF003661">
    <property type="entry name" value="PRK05291.1-3"/>
    <property type="match status" value="1"/>
</dbReference>
<keyword evidence="3 8" id="KW-0547">Nucleotide-binding</keyword>
<evidence type="ECO:0000313" key="12">
    <source>
        <dbReference type="Proteomes" id="UP000241247"/>
    </source>
</evidence>
<feature type="binding site" evidence="8">
    <location>
        <position position="23"/>
    </location>
    <ligand>
        <name>(6S)-5-formyl-5,6,7,8-tetrahydrofolate</name>
        <dbReference type="ChEBI" id="CHEBI:57457"/>
    </ligand>
</feature>
<dbReference type="AlphaFoldDB" id="A0A2T5BAQ2"/>
<dbReference type="InterPro" id="IPR005225">
    <property type="entry name" value="Small_GTP-bd"/>
</dbReference>
<dbReference type="InterPro" id="IPR027368">
    <property type="entry name" value="MnmE_dom2"/>
</dbReference>
<dbReference type="InterPro" id="IPR004520">
    <property type="entry name" value="GTPase_MnmE"/>
</dbReference>
<keyword evidence="12" id="KW-1185">Reference proteome</keyword>
<feature type="binding site" evidence="8">
    <location>
        <position position="252"/>
    </location>
    <ligand>
        <name>Mg(2+)</name>
        <dbReference type="ChEBI" id="CHEBI:18420"/>
    </ligand>
</feature>
<evidence type="ECO:0000313" key="11">
    <source>
        <dbReference type="EMBL" id="PTM96055.1"/>
    </source>
</evidence>
<dbReference type="GO" id="GO:0005737">
    <property type="term" value="C:cytoplasm"/>
    <property type="evidence" value="ECO:0007669"/>
    <property type="project" value="UniProtKB-SubCell"/>
</dbReference>
<dbReference type="InterPro" id="IPR031168">
    <property type="entry name" value="G_TrmE"/>
</dbReference>
<dbReference type="PROSITE" id="PS51709">
    <property type="entry name" value="G_TRME"/>
    <property type="match status" value="1"/>
</dbReference>
<evidence type="ECO:0000256" key="6">
    <source>
        <dbReference type="ARBA" id="ARBA00022958"/>
    </source>
</evidence>
<dbReference type="PANTHER" id="PTHR42714">
    <property type="entry name" value="TRNA MODIFICATION GTPASE GTPBP3"/>
    <property type="match status" value="1"/>
</dbReference>
<feature type="binding site" evidence="8">
    <location>
        <position position="248"/>
    </location>
    <ligand>
        <name>K(+)</name>
        <dbReference type="ChEBI" id="CHEBI:29103"/>
    </ligand>
</feature>
<keyword evidence="7 8" id="KW-0342">GTP-binding</keyword>
<dbReference type="OrthoDB" id="9805918at2"/>
<keyword evidence="4 8" id="KW-0378">Hydrolase</keyword>
<feature type="binding site" evidence="8">
    <location>
        <position position="246"/>
    </location>
    <ligand>
        <name>K(+)</name>
        <dbReference type="ChEBI" id="CHEBI:29103"/>
    </ligand>
</feature>
<dbReference type="FunFam" id="3.30.1360.120:FF:000007">
    <property type="entry name" value="tRNA modification GTPase GTPBP3, mitochondrial"/>
    <property type="match status" value="1"/>
</dbReference>
<dbReference type="CDD" id="cd04164">
    <property type="entry name" value="trmE"/>
    <property type="match status" value="1"/>
</dbReference>
<dbReference type="Gene3D" id="1.20.120.430">
    <property type="entry name" value="tRNA modification GTPase MnmE domain 2"/>
    <property type="match status" value="1"/>
</dbReference>
<sequence length="441" mass="46971">MVGTDTIFALSSGGLPSGVAVIRISGPGCRETLVTMSGGLPPPRLATLRSIRDRNGSFLDQGLVIFFPGPASFTGEDTAELHIHGGRATVRAVLQALASLPGLRAAEAGEFSRRAFHNGKLDLVEIEGLADIVAAQTEMQRRLALEHAAGGVSELYENWTRRLTHARAMIEAELDFADEEDVPGAIGQTIRADLHAVIDEIECHLQGARAGEIIRDGLTVVITGPPNVGKSSLLNYLARRDVAIVTDIPGTTRDIVSVDLDLDGFAVRILDTAGIRDTAELVEQEGIRRARTAVANADLVLALQDGAEVRVPSVPMPNGAAPVIRVVTKADLLGDISSTPDALAISTKTGAGMNELLDRIRAHLPQLSEATAFAVPSRERHNEALRTALHAIDEALRLPGDELELQAESLRRAAHAIGRITGQVDVENLLDIVFSEFCIGK</sequence>
<comment type="caution">
    <text evidence="8">Lacks conserved residue(s) required for the propagation of feature annotation.</text>
</comment>
<dbReference type="SUPFAM" id="SSF52540">
    <property type="entry name" value="P-loop containing nucleoside triphosphate hydrolases"/>
    <property type="match status" value="1"/>
</dbReference>
<gene>
    <name evidence="8" type="primary">mnmE</name>
    <name evidence="8" type="synonym">trmE</name>
    <name evidence="11" type="ORF">C7449_10368</name>
</gene>
<dbReference type="Pfam" id="PF12631">
    <property type="entry name" value="MnmE_helical"/>
    <property type="match status" value="1"/>
</dbReference>
<keyword evidence="6 8" id="KW-0630">Potassium</keyword>
<dbReference type="Proteomes" id="UP000241247">
    <property type="component" value="Unassembled WGS sequence"/>
</dbReference>
<reference evidence="11 12" key="1">
    <citation type="submission" date="2018-04" db="EMBL/GenBank/DDBJ databases">
        <title>Genomic Encyclopedia of Type Strains, Phase IV (KMG-IV): sequencing the most valuable type-strain genomes for metagenomic binning, comparative biology and taxonomic classification.</title>
        <authorList>
            <person name="Goeker M."/>
        </authorList>
    </citation>
    <scope>NUCLEOTIDE SEQUENCE [LARGE SCALE GENOMIC DNA]</scope>
    <source>
        <strain evidence="11 12">DSM 7138</strain>
    </source>
</reference>
<dbReference type="GO" id="GO:0005525">
    <property type="term" value="F:GTP binding"/>
    <property type="evidence" value="ECO:0007669"/>
    <property type="project" value="UniProtKB-UniRule"/>
</dbReference>
<comment type="subcellular location">
    <subcellularLocation>
        <location evidence="8">Cytoplasm</location>
    </subcellularLocation>
</comment>
<dbReference type="InterPro" id="IPR027417">
    <property type="entry name" value="P-loop_NTPase"/>
</dbReference>
<proteinExistence type="inferred from homology"/>
<feature type="binding site" evidence="8">
    <location>
        <begin position="227"/>
        <end position="232"/>
    </location>
    <ligand>
        <name>GTP</name>
        <dbReference type="ChEBI" id="CHEBI:37565"/>
    </ligand>
</feature>
<feature type="binding site" evidence="8">
    <location>
        <position position="120"/>
    </location>
    <ligand>
        <name>(6S)-5-formyl-5,6,7,8-tetrahydrofolate</name>
        <dbReference type="ChEBI" id="CHEBI:57457"/>
    </ligand>
</feature>
<dbReference type="RefSeq" id="WP_108002151.1">
    <property type="nucleotide sequence ID" value="NZ_JBHEEX010000009.1"/>
</dbReference>
<dbReference type="CDD" id="cd14858">
    <property type="entry name" value="TrmE_N"/>
    <property type="match status" value="1"/>
</dbReference>
<comment type="function">
    <text evidence="8">Exhibits a very high intrinsic GTPase hydrolysis rate. Involved in the addition of a carboxymethylaminomethyl (cmnm) group at the wobble position (U34) of certain tRNAs, forming tRNA-cmnm(5)s(2)U34.</text>
</comment>
<comment type="cofactor">
    <cofactor evidence="8">
        <name>K(+)</name>
        <dbReference type="ChEBI" id="CHEBI:29103"/>
    </cofactor>
    <text evidence="8">Binds 1 potassium ion per subunit.</text>
</comment>
<dbReference type="GO" id="GO:0046872">
    <property type="term" value="F:metal ion binding"/>
    <property type="evidence" value="ECO:0007669"/>
    <property type="project" value="UniProtKB-KW"/>
</dbReference>
<evidence type="ECO:0000256" key="5">
    <source>
        <dbReference type="ARBA" id="ARBA00022842"/>
    </source>
</evidence>
<accession>A0A2T5BAQ2</accession>
<evidence type="ECO:0000256" key="2">
    <source>
        <dbReference type="ARBA" id="ARBA00022694"/>
    </source>
</evidence>
<evidence type="ECO:0000256" key="9">
    <source>
        <dbReference type="RuleBase" id="RU003313"/>
    </source>
</evidence>
<dbReference type="GO" id="GO:0003924">
    <property type="term" value="F:GTPase activity"/>
    <property type="evidence" value="ECO:0007669"/>
    <property type="project" value="UniProtKB-UniRule"/>
</dbReference>
<dbReference type="InterPro" id="IPR025867">
    <property type="entry name" value="MnmE_helical"/>
</dbReference>
<feature type="binding site" evidence="8">
    <location>
        <begin position="246"/>
        <end position="252"/>
    </location>
    <ligand>
        <name>GTP</name>
        <dbReference type="ChEBI" id="CHEBI:37565"/>
    </ligand>
</feature>
<evidence type="ECO:0000256" key="8">
    <source>
        <dbReference type="HAMAP-Rule" id="MF_00379"/>
    </source>
</evidence>
<protein>
    <recommendedName>
        <fullName evidence="8">tRNA modification GTPase MnmE</fullName>
        <ecNumber evidence="8">3.6.-.-</ecNumber>
    </recommendedName>
</protein>
<feature type="binding site" evidence="8">
    <location>
        <position position="251"/>
    </location>
    <ligand>
        <name>K(+)</name>
        <dbReference type="ChEBI" id="CHEBI:29103"/>
    </ligand>
</feature>
<feature type="binding site" evidence="8">
    <location>
        <position position="441"/>
    </location>
    <ligand>
        <name>(6S)-5-formyl-5,6,7,8-tetrahydrofolate</name>
        <dbReference type="ChEBI" id="CHEBI:57457"/>
    </ligand>
</feature>
<comment type="caution">
    <text evidence="11">The sequence shown here is derived from an EMBL/GenBank/DDBJ whole genome shotgun (WGS) entry which is preliminary data.</text>
</comment>
<dbReference type="Gene3D" id="3.40.50.300">
    <property type="entry name" value="P-loop containing nucleotide triphosphate hydrolases"/>
    <property type="match status" value="1"/>
</dbReference>